<accession>A0A4R6UTL2</accession>
<reference evidence="1 2" key="1">
    <citation type="submission" date="2019-03" db="EMBL/GenBank/DDBJ databases">
        <title>Genomic Encyclopedia of Type Strains, Phase IV (KMG-IV): sequencing the most valuable type-strain genomes for metagenomic binning, comparative biology and taxonomic classification.</title>
        <authorList>
            <person name="Goeker M."/>
        </authorList>
    </citation>
    <scope>NUCLEOTIDE SEQUENCE [LARGE SCALE GENOMIC DNA]</scope>
    <source>
        <strain evidence="1 2">DSM 103792</strain>
    </source>
</reference>
<gene>
    <name evidence="1" type="ORF">EV696_102193</name>
</gene>
<protein>
    <submittedName>
        <fullName evidence="1">Uncharacterized protein</fullName>
    </submittedName>
</protein>
<dbReference type="EMBL" id="SNYM01000002">
    <property type="protein sequence ID" value="TDQ50511.1"/>
    <property type="molecule type" value="Genomic_DNA"/>
</dbReference>
<name>A0A4R6UTL2_9GAMM</name>
<dbReference type="AlphaFoldDB" id="A0A4R6UTL2"/>
<evidence type="ECO:0000313" key="1">
    <source>
        <dbReference type="EMBL" id="TDQ50511.1"/>
    </source>
</evidence>
<evidence type="ECO:0000313" key="2">
    <source>
        <dbReference type="Proteomes" id="UP000295375"/>
    </source>
</evidence>
<dbReference type="Proteomes" id="UP000295375">
    <property type="component" value="Unassembled WGS sequence"/>
</dbReference>
<comment type="caution">
    <text evidence="1">The sequence shown here is derived from an EMBL/GenBank/DDBJ whole genome shotgun (WGS) entry which is preliminary data.</text>
</comment>
<keyword evidence="2" id="KW-1185">Reference proteome</keyword>
<sequence length="157" mass="17443">MRIVRHIHVAHPSGYAKIRSWRIFPSTAFAQIAELQAFLRWLLGSRLRGNDGLTIFAVFSTSFELISGLSTQKTCAFFILEESYFPLLVRPAYKDKRVGQSVCLALVGQTCSSQGYVSLAHSAARENRRIVCSHRCSISSIMRPTNALPTKSLALPA</sequence>
<proteinExistence type="predicted"/>
<organism evidence="1 2">
    <name type="scientific">Permianibacter aggregans</name>
    <dbReference type="NCBI Taxonomy" id="1510150"/>
    <lineage>
        <taxon>Bacteria</taxon>
        <taxon>Pseudomonadati</taxon>
        <taxon>Pseudomonadota</taxon>
        <taxon>Gammaproteobacteria</taxon>
        <taxon>Pseudomonadales</taxon>
        <taxon>Pseudomonadaceae</taxon>
        <taxon>Permianibacter</taxon>
    </lineage>
</organism>